<proteinExistence type="predicted"/>
<protein>
    <submittedName>
        <fullName evidence="2">TIM barrel protein</fullName>
    </submittedName>
</protein>
<dbReference type="Proteomes" id="UP000641588">
    <property type="component" value="Unassembled WGS sequence"/>
</dbReference>
<feature type="domain" description="Xylose isomerase-like TIM barrel" evidence="1">
    <location>
        <begin position="41"/>
        <end position="268"/>
    </location>
</feature>
<dbReference type="PANTHER" id="PTHR12110:SF53">
    <property type="entry name" value="BLR5974 PROTEIN"/>
    <property type="match status" value="1"/>
</dbReference>
<dbReference type="PANTHER" id="PTHR12110">
    <property type="entry name" value="HYDROXYPYRUVATE ISOMERASE"/>
    <property type="match status" value="1"/>
</dbReference>
<evidence type="ECO:0000259" key="1">
    <source>
        <dbReference type="Pfam" id="PF01261"/>
    </source>
</evidence>
<dbReference type="InterPro" id="IPR036237">
    <property type="entry name" value="Xyl_isomerase-like_sf"/>
</dbReference>
<name>A0A972H6U7_9BACL</name>
<evidence type="ECO:0000313" key="3">
    <source>
        <dbReference type="Proteomes" id="UP000641588"/>
    </source>
</evidence>
<dbReference type="SUPFAM" id="SSF51658">
    <property type="entry name" value="Xylose isomerase-like"/>
    <property type="match status" value="1"/>
</dbReference>
<evidence type="ECO:0000313" key="2">
    <source>
        <dbReference type="EMBL" id="NOU97456.1"/>
    </source>
</evidence>
<dbReference type="EMBL" id="WHOD01000113">
    <property type="protein sequence ID" value="NOU97456.1"/>
    <property type="molecule type" value="Genomic_DNA"/>
</dbReference>
<comment type="caution">
    <text evidence="2">The sequence shown here is derived from an EMBL/GenBank/DDBJ whole genome shotgun (WGS) entry which is preliminary data.</text>
</comment>
<dbReference type="InterPro" id="IPR013022">
    <property type="entry name" value="Xyl_isomerase-like_TIM-brl"/>
</dbReference>
<sequence>MKIALSVWSCHQNFYNKTWSNADFIDFVGTTQAAGVELLSMFWNAETDIPQVHEALQRNNLKLACFGACNNLAERDEAKRKTQVQDILTSVDMAALLGAEVVRIFSGDPSEGLTFEEAKVWIIEGLKEAAAYAEERDITLCLENHGHFAGKASQVNDIIREVGSHALRSTFDTGNFLLVDENPSAAIEQLLPVISHVHLKDFKKVTPDEQQGKTYTSLSGAIYAGQAPGEGDVNLPLILSQLKAVDYDGWLAVEYEGNEDQQQASTRSINNLHELMQKAN</sequence>
<dbReference type="RefSeq" id="WP_171655710.1">
    <property type="nucleotide sequence ID" value="NZ_WHOD01000113.1"/>
</dbReference>
<reference evidence="2" key="1">
    <citation type="submission" date="2019-10" db="EMBL/GenBank/DDBJ databases">
        <title>Description of Paenibacillus glebae sp. nov.</title>
        <authorList>
            <person name="Carlier A."/>
            <person name="Qi S."/>
        </authorList>
    </citation>
    <scope>NUCLEOTIDE SEQUENCE</scope>
    <source>
        <strain evidence="2">LMG 31456</strain>
    </source>
</reference>
<keyword evidence="3" id="KW-1185">Reference proteome</keyword>
<dbReference type="Gene3D" id="3.20.20.150">
    <property type="entry name" value="Divalent-metal-dependent TIM barrel enzymes"/>
    <property type="match status" value="1"/>
</dbReference>
<dbReference type="Pfam" id="PF01261">
    <property type="entry name" value="AP_endonuc_2"/>
    <property type="match status" value="1"/>
</dbReference>
<gene>
    <name evidence="2" type="ORF">GC093_30155</name>
</gene>
<accession>A0A972H6U7</accession>
<organism evidence="2 3">
    <name type="scientific">Paenibacillus foliorum</name>
    <dbReference type="NCBI Taxonomy" id="2654974"/>
    <lineage>
        <taxon>Bacteria</taxon>
        <taxon>Bacillati</taxon>
        <taxon>Bacillota</taxon>
        <taxon>Bacilli</taxon>
        <taxon>Bacillales</taxon>
        <taxon>Paenibacillaceae</taxon>
        <taxon>Paenibacillus</taxon>
    </lineage>
</organism>
<dbReference type="AlphaFoldDB" id="A0A972H6U7"/>
<dbReference type="InterPro" id="IPR050312">
    <property type="entry name" value="IolE/XylAMocC-like"/>
</dbReference>